<dbReference type="RefSeq" id="WP_185663226.1">
    <property type="nucleotide sequence ID" value="NZ_JACLAW010000003.1"/>
</dbReference>
<keyword evidence="3" id="KW-1185">Reference proteome</keyword>
<evidence type="ECO:0000256" key="1">
    <source>
        <dbReference type="SAM" id="SignalP"/>
    </source>
</evidence>
<dbReference type="SUPFAM" id="SSF74653">
    <property type="entry name" value="TolA/TonB C-terminal domain"/>
    <property type="match status" value="1"/>
</dbReference>
<comment type="caution">
    <text evidence="2">The sequence shown here is derived from an EMBL/GenBank/DDBJ whole genome shotgun (WGS) entry which is preliminary data.</text>
</comment>
<dbReference type="AlphaFoldDB" id="A0A7X1FQC9"/>
<evidence type="ECO:0000313" key="3">
    <source>
        <dbReference type="Proteomes" id="UP000566813"/>
    </source>
</evidence>
<name>A0A7X1FQC9_9SPHN</name>
<sequence length="114" mass="11788">MKLLSRLIPIAALLLAAPLAAEDLPPVPRELLGRSAVACVKLGEGGEVASAYLAVSSGTPESDGEMLAWVRALRWQAAFTTPAPAGWFAMPLAFGEGEPPLTPTRCGPASATFT</sequence>
<reference evidence="2 3" key="1">
    <citation type="submission" date="2020-08" db="EMBL/GenBank/DDBJ databases">
        <title>The genome sequence of type strain Novosphingobium flavum NBRC 111647.</title>
        <authorList>
            <person name="Liu Y."/>
        </authorList>
    </citation>
    <scope>NUCLEOTIDE SEQUENCE [LARGE SCALE GENOMIC DNA]</scope>
    <source>
        <strain evidence="2 3">NBRC 111647</strain>
    </source>
</reference>
<gene>
    <name evidence="2" type="ORF">H7F51_05605</name>
</gene>
<organism evidence="2 3">
    <name type="scientific">Novosphingobium flavum</name>
    <dbReference type="NCBI Taxonomy" id="1778672"/>
    <lineage>
        <taxon>Bacteria</taxon>
        <taxon>Pseudomonadati</taxon>
        <taxon>Pseudomonadota</taxon>
        <taxon>Alphaproteobacteria</taxon>
        <taxon>Sphingomonadales</taxon>
        <taxon>Sphingomonadaceae</taxon>
        <taxon>Novosphingobium</taxon>
    </lineage>
</organism>
<accession>A0A7X1FQC9</accession>
<dbReference type="Proteomes" id="UP000566813">
    <property type="component" value="Unassembled WGS sequence"/>
</dbReference>
<dbReference type="EMBL" id="JACLAW010000003">
    <property type="protein sequence ID" value="MBC2664983.1"/>
    <property type="molecule type" value="Genomic_DNA"/>
</dbReference>
<proteinExistence type="predicted"/>
<protein>
    <recommendedName>
        <fullName evidence="4">TonB C-terminal domain-containing protein</fullName>
    </recommendedName>
</protein>
<feature type="signal peptide" evidence="1">
    <location>
        <begin position="1"/>
        <end position="21"/>
    </location>
</feature>
<evidence type="ECO:0000313" key="2">
    <source>
        <dbReference type="EMBL" id="MBC2664983.1"/>
    </source>
</evidence>
<evidence type="ECO:0008006" key="4">
    <source>
        <dbReference type="Google" id="ProtNLM"/>
    </source>
</evidence>
<feature type="chain" id="PRO_5031096041" description="TonB C-terminal domain-containing protein" evidence="1">
    <location>
        <begin position="22"/>
        <end position="114"/>
    </location>
</feature>
<keyword evidence="1" id="KW-0732">Signal</keyword>